<dbReference type="SUPFAM" id="SSF53822">
    <property type="entry name" value="Periplasmic binding protein-like I"/>
    <property type="match status" value="1"/>
</dbReference>
<evidence type="ECO:0000256" key="2">
    <source>
        <dbReference type="ARBA" id="ARBA00022729"/>
    </source>
</evidence>
<keyword evidence="2 4" id="KW-0732">Signal</keyword>
<evidence type="ECO:0000259" key="5">
    <source>
        <dbReference type="Pfam" id="PF13458"/>
    </source>
</evidence>
<evidence type="ECO:0000313" key="7">
    <source>
        <dbReference type="Proteomes" id="UP000738517"/>
    </source>
</evidence>
<dbReference type="InterPro" id="IPR028082">
    <property type="entry name" value="Peripla_BP_I"/>
</dbReference>
<feature type="signal peptide" evidence="4">
    <location>
        <begin position="1"/>
        <end position="19"/>
    </location>
</feature>
<dbReference type="Proteomes" id="UP000738517">
    <property type="component" value="Unassembled WGS sequence"/>
</dbReference>
<proteinExistence type="inferred from homology"/>
<dbReference type="InterPro" id="IPR028081">
    <property type="entry name" value="Leu-bd"/>
</dbReference>
<dbReference type="PANTHER" id="PTHR30483">
    <property type="entry name" value="LEUCINE-SPECIFIC-BINDING PROTEIN"/>
    <property type="match status" value="1"/>
</dbReference>
<comment type="caution">
    <text evidence="6">The sequence shown here is derived from an EMBL/GenBank/DDBJ whole genome shotgun (WGS) entry which is preliminary data.</text>
</comment>
<comment type="similarity">
    <text evidence="1">Belongs to the leucine-binding protein family.</text>
</comment>
<dbReference type="RefSeq" id="WP_160655425.1">
    <property type="nucleotide sequence ID" value="NZ_RSEJ01000024.1"/>
</dbReference>
<dbReference type="EMBL" id="RSEJ01000024">
    <property type="protein sequence ID" value="NBI54837.1"/>
    <property type="molecule type" value="Genomic_DNA"/>
</dbReference>
<feature type="chain" id="PRO_5045656908" evidence="4">
    <location>
        <begin position="20"/>
        <end position="437"/>
    </location>
</feature>
<protein>
    <submittedName>
        <fullName evidence="6">ABC transporter substrate-binding protein</fullName>
    </submittedName>
</protein>
<evidence type="ECO:0000256" key="1">
    <source>
        <dbReference type="ARBA" id="ARBA00010062"/>
    </source>
</evidence>
<dbReference type="Pfam" id="PF13458">
    <property type="entry name" value="Peripla_BP_6"/>
    <property type="match status" value="1"/>
</dbReference>
<dbReference type="PANTHER" id="PTHR30483:SF6">
    <property type="entry name" value="PERIPLASMIC BINDING PROTEIN OF ABC TRANSPORTER FOR NATURAL AMINO ACIDS"/>
    <property type="match status" value="1"/>
</dbReference>
<gene>
    <name evidence="6" type="ORF">EIZ48_20170</name>
</gene>
<evidence type="ECO:0000313" key="6">
    <source>
        <dbReference type="EMBL" id="NBI54837.1"/>
    </source>
</evidence>
<keyword evidence="7" id="KW-1185">Reference proteome</keyword>
<accession>A0ABW9YLV0</accession>
<evidence type="ECO:0000256" key="4">
    <source>
        <dbReference type="SAM" id="SignalP"/>
    </source>
</evidence>
<feature type="region of interest" description="Disordered" evidence="3">
    <location>
        <begin position="414"/>
        <end position="437"/>
    </location>
</feature>
<name>A0ABW9YLV0_9GAMM</name>
<evidence type="ECO:0000256" key="3">
    <source>
        <dbReference type="SAM" id="MobiDB-lite"/>
    </source>
</evidence>
<organism evidence="6 7">
    <name type="scientific">Photobacterium alginatilyticum</name>
    <dbReference type="NCBI Taxonomy" id="1775171"/>
    <lineage>
        <taxon>Bacteria</taxon>
        <taxon>Pseudomonadati</taxon>
        <taxon>Pseudomonadota</taxon>
        <taxon>Gammaproteobacteria</taxon>
        <taxon>Vibrionales</taxon>
        <taxon>Vibrionaceae</taxon>
        <taxon>Photobacterium</taxon>
    </lineage>
</organism>
<reference evidence="6 7" key="1">
    <citation type="journal article" date="2017" name="Int. J. Syst. Evol. Microbiol.">
        <title>Photobacterium alginatilyticum sp. nov., a marine bacterium isolated from bottom seawater.</title>
        <authorList>
            <person name="Wang X."/>
            <person name="Wang Y."/>
            <person name="Yang X."/>
            <person name="Sun H."/>
            <person name="Li B."/>
            <person name="Zhang X.H."/>
        </authorList>
    </citation>
    <scope>NUCLEOTIDE SEQUENCE [LARGE SCALE GENOMIC DNA]</scope>
    <source>
        <strain evidence="6 7">P03D4</strain>
    </source>
</reference>
<feature type="domain" description="Leucine-binding protein" evidence="5">
    <location>
        <begin position="33"/>
        <end position="371"/>
    </location>
</feature>
<sequence length="437" mass="48794">MKWAHWLVLGWLWSTTAVAEVVLGSDKNTADLDIGCLYPLTGPSALWGSDAVVAIKMALDKLKTDPNAPTMRVTVADTMGKQYRSREIALQFIEREQVDVLCGVVNSNIALETSKLAFESRTLFLGAGHSSPRLTEDALHPWYFHLNNDASQSSGAGARYLQDIKDEWRWKTLSYIGPDYEYGHQIWQKMLTALDSLDVDYHVKDEFYSLHGEKDYRRYIDALLADPPDIVVSGHWTRDLVSFIEQAQLAGLFSRTRFVNFDTGGGYFVLSRLGDALPEGLVLSARSHVNWPATEANREYVGEFYRRAGRYPTFIAQDAYAVITALATAWKQAPEKTVEGVRLSLGGLSFSLPEDPEGFQSVIDPRTHRILQVQAIGETVADGRYSPATRTLGKWKFYSPYELPNVIESVAETSVAGSSSDERSKWRLGAESAHVGR</sequence>
<dbReference type="Gene3D" id="3.40.50.2300">
    <property type="match status" value="2"/>
</dbReference>
<dbReference type="InterPro" id="IPR051010">
    <property type="entry name" value="BCAA_transport"/>
</dbReference>
<dbReference type="CDD" id="cd06330">
    <property type="entry name" value="PBP1_As_SBP-like"/>
    <property type="match status" value="1"/>
</dbReference>